<feature type="binding site" evidence="9">
    <location>
        <position position="242"/>
    </location>
    <ligand>
        <name>Mn(2+)</name>
        <dbReference type="ChEBI" id="CHEBI:29035"/>
    </ligand>
</feature>
<accession>A0A7C1CEP4</accession>
<gene>
    <name evidence="9 10" type="primary">cas1</name>
    <name evidence="10" type="ORF">ENN26_07075</name>
</gene>
<keyword evidence="8 9" id="KW-0464">Manganese</keyword>
<keyword evidence="6 9" id="KW-0051">Antiviral defense</keyword>
<keyword evidence="3 9" id="KW-0255">Endonuclease</keyword>
<keyword evidence="4 9" id="KW-0378">Hydrolase</keyword>
<keyword evidence="5 9" id="KW-0460">Magnesium</keyword>
<dbReference type="GO" id="GO:0043571">
    <property type="term" value="P:maintenance of CRISPR repeat elements"/>
    <property type="evidence" value="ECO:0007669"/>
    <property type="project" value="UniProtKB-UniRule"/>
</dbReference>
<evidence type="ECO:0000256" key="4">
    <source>
        <dbReference type="ARBA" id="ARBA00022801"/>
    </source>
</evidence>
<dbReference type="GO" id="GO:0051607">
    <property type="term" value="P:defense response to virus"/>
    <property type="evidence" value="ECO:0007669"/>
    <property type="project" value="UniProtKB-UniRule"/>
</dbReference>
<dbReference type="AlphaFoldDB" id="A0A7C1CEP4"/>
<dbReference type="Pfam" id="PF01867">
    <property type="entry name" value="Cas_Cas1"/>
    <property type="match status" value="1"/>
</dbReference>
<dbReference type="HAMAP" id="MF_01470">
    <property type="entry name" value="Cas1"/>
    <property type="match status" value="1"/>
</dbReference>
<protein>
    <recommendedName>
        <fullName evidence="9">CRISPR-associated endonuclease Cas1</fullName>
        <ecNumber evidence="9">3.1.-.-</ecNumber>
    </recommendedName>
</protein>
<evidence type="ECO:0000256" key="5">
    <source>
        <dbReference type="ARBA" id="ARBA00022842"/>
    </source>
</evidence>
<dbReference type="InterPro" id="IPR042206">
    <property type="entry name" value="CRISPR-assoc_Cas1_C"/>
</dbReference>
<evidence type="ECO:0000256" key="1">
    <source>
        <dbReference type="ARBA" id="ARBA00022722"/>
    </source>
</evidence>
<sequence length="340" mass="38671">MSLPRILYIDKHGSMLGARGGEFEIRAKEGNEWKVLARYPVSNISAIVIAVEGVSITGGAVKLASQHGIDMNFLIDGKPTARLVPASYGGSMELWVKQIRQSLNKERRTELARSFIEGKIHNQSVVLKNFYKSQLSAGRDNKEIHETIKKLEEILSRLYKASDWKEVANIEAVAAQHYWDAVRSLLPREIGFTRRLKRWDIKPGVRLDSFNLALNIGYTLLLREVWKAVFSVGLNPYYGFLHARRPGRMSLVLDLMEEFRPIAVDRPLIKLARTTPSSLANLLSEDGEKKSESVKHVWRLLNENMKTAKPPIQQLVLTQARMLARAIRDQAPYTPFKAKW</sequence>
<keyword evidence="7 9" id="KW-0238">DNA-binding</keyword>
<dbReference type="NCBIfam" id="TIGR00287">
    <property type="entry name" value="cas1"/>
    <property type="match status" value="1"/>
</dbReference>
<comment type="similarity">
    <text evidence="9">Belongs to the CRISPR-associated endonuclease Cas1 family.</text>
</comment>
<evidence type="ECO:0000256" key="3">
    <source>
        <dbReference type="ARBA" id="ARBA00022759"/>
    </source>
</evidence>
<dbReference type="GO" id="GO:0004519">
    <property type="term" value="F:endonuclease activity"/>
    <property type="evidence" value="ECO:0007669"/>
    <property type="project" value="UniProtKB-UniRule"/>
</dbReference>
<dbReference type="GO" id="GO:0003677">
    <property type="term" value="F:DNA binding"/>
    <property type="evidence" value="ECO:0007669"/>
    <property type="project" value="UniProtKB-KW"/>
</dbReference>
<evidence type="ECO:0000256" key="9">
    <source>
        <dbReference type="HAMAP-Rule" id="MF_01470"/>
    </source>
</evidence>
<evidence type="ECO:0000256" key="2">
    <source>
        <dbReference type="ARBA" id="ARBA00022723"/>
    </source>
</evidence>
<comment type="caution">
    <text evidence="10">The sequence shown here is derived from an EMBL/GenBank/DDBJ whole genome shotgun (WGS) entry which is preliminary data.</text>
</comment>
<dbReference type="EC" id="3.1.-.-" evidence="9"/>
<dbReference type="GO" id="GO:0046872">
    <property type="term" value="F:metal ion binding"/>
    <property type="evidence" value="ECO:0007669"/>
    <property type="project" value="UniProtKB-UniRule"/>
</dbReference>
<name>A0A7C1CEP4_9CREN</name>
<dbReference type="Gene3D" id="1.20.120.920">
    <property type="entry name" value="CRISPR-associated endonuclease Cas1, C-terminal domain"/>
    <property type="match status" value="1"/>
</dbReference>
<keyword evidence="1 9" id="KW-0540">Nuclease</keyword>
<dbReference type="EMBL" id="DSAY01000124">
    <property type="protein sequence ID" value="HDP15515.1"/>
    <property type="molecule type" value="Genomic_DNA"/>
</dbReference>
<evidence type="ECO:0000256" key="6">
    <source>
        <dbReference type="ARBA" id="ARBA00023118"/>
    </source>
</evidence>
<comment type="function">
    <text evidence="9">CRISPR (clustered regularly interspaced short palindromic repeat), is an adaptive immune system that provides protection against mobile genetic elements (viruses, transposable elements and conjugative plasmids). CRISPR clusters contain spacers, sequences complementary to antecedent mobile elements, and target invading nucleic acids. CRISPR clusters are transcribed and processed into CRISPR RNA (crRNA). Acts as a dsDNA endonuclease. Involved in the integration of spacer DNA into the CRISPR cassette.</text>
</comment>
<evidence type="ECO:0000256" key="7">
    <source>
        <dbReference type="ARBA" id="ARBA00023125"/>
    </source>
</evidence>
<dbReference type="CDD" id="cd09634">
    <property type="entry name" value="Cas1_I-II-III"/>
    <property type="match status" value="1"/>
</dbReference>
<organism evidence="10">
    <name type="scientific">Thermofilum adornatum</name>
    <dbReference type="NCBI Taxonomy" id="1365176"/>
    <lineage>
        <taxon>Archaea</taxon>
        <taxon>Thermoproteota</taxon>
        <taxon>Thermoprotei</taxon>
        <taxon>Thermofilales</taxon>
        <taxon>Thermofilaceae</taxon>
        <taxon>Thermofilum</taxon>
    </lineage>
</organism>
<proteinExistence type="inferred from homology"/>
<dbReference type="Gene3D" id="3.100.10.20">
    <property type="entry name" value="CRISPR-associated endonuclease Cas1, N-terminal domain"/>
    <property type="match status" value="1"/>
</dbReference>
<keyword evidence="2 9" id="KW-0479">Metal-binding</keyword>
<dbReference type="InterPro" id="IPR002729">
    <property type="entry name" value="CRISPR-assoc_Cas1"/>
</dbReference>
<comment type="subunit">
    <text evidence="9">Homodimer, forms a heterotetramer with a Cas2 homodimer.</text>
</comment>
<comment type="cofactor">
    <cofactor evidence="9">
        <name>Mg(2+)</name>
        <dbReference type="ChEBI" id="CHEBI:18420"/>
    </cofactor>
    <cofactor evidence="9">
        <name>Mn(2+)</name>
        <dbReference type="ChEBI" id="CHEBI:29035"/>
    </cofactor>
</comment>
<dbReference type="PANTHER" id="PTHR34353">
    <property type="entry name" value="CRISPR-ASSOCIATED ENDONUCLEASE CAS1 1"/>
    <property type="match status" value="1"/>
</dbReference>
<evidence type="ECO:0000313" key="10">
    <source>
        <dbReference type="EMBL" id="HDP15515.1"/>
    </source>
</evidence>
<dbReference type="GO" id="GO:0016787">
    <property type="term" value="F:hydrolase activity"/>
    <property type="evidence" value="ECO:0007669"/>
    <property type="project" value="UniProtKB-KW"/>
</dbReference>
<feature type="binding site" evidence="9">
    <location>
        <position position="171"/>
    </location>
    <ligand>
        <name>Mn(2+)</name>
        <dbReference type="ChEBI" id="CHEBI:29035"/>
    </ligand>
</feature>
<dbReference type="InterPro" id="IPR050646">
    <property type="entry name" value="Cas1"/>
</dbReference>
<evidence type="ECO:0000256" key="8">
    <source>
        <dbReference type="ARBA" id="ARBA00023211"/>
    </source>
</evidence>
<reference evidence="10" key="1">
    <citation type="journal article" date="2020" name="mSystems">
        <title>Genome- and Community-Level Interaction Insights into Carbon Utilization and Element Cycling Functions of Hydrothermarchaeota in Hydrothermal Sediment.</title>
        <authorList>
            <person name="Zhou Z."/>
            <person name="Liu Y."/>
            <person name="Xu W."/>
            <person name="Pan J."/>
            <person name="Luo Z.H."/>
            <person name="Li M."/>
        </authorList>
    </citation>
    <scope>NUCLEOTIDE SEQUENCE [LARGE SCALE GENOMIC DNA]</scope>
    <source>
        <strain evidence="10">SpSt-116</strain>
    </source>
</reference>
<dbReference type="PANTHER" id="PTHR34353:SF2">
    <property type="entry name" value="CRISPR-ASSOCIATED ENDONUCLEASE CAS1 1"/>
    <property type="match status" value="1"/>
</dbReference>
<feature type="binding site" evidence="9">
    <location>
        <position position="257"/>
    </location>
    <ligand>
        <name>Mn(2+)</name>
        <dbReference type="ChEBI" id="CHEBI:29035"/>
    </ligand>
</feature>
<dbReference type="InterPro" id="IPR042211">
    <property type="entry name" value="CRISPR-assoc_Cas1_N"/>
</dbReference>